<gene>
    <name evidence="6" type="primary">rnpA</name>
    <name evidence="7" type="ORF">BSZ40_07990</name>
</gene>
<proteinExistence type="inferred from homology"/>
<keyword evidence="4 6" id="KW-0378">Hydrolase</keyword>
<dbReference type="PANTHER" id="PTHR33992">
    <property type="entry name" value="RIBONUCLEASE P PROTEIN COMPONENT"/>
    <property type="match status" value="1"/>
</dbReference>
<keyword evidence="5 6" id="KW-0694">RNA-binding</keyword>
<dbReference type="STRING" id="52770.BSZ40_07990"/>
<dbReference type="GO" id="GO:0000049">
    <property type="term" value="F:tRNA binding"/>
    <property type="evidence" value="ECO:0007669"/>
    <property type="project" value="UniProtKB-UniRule"/>
</dbReference>
<keyword evidence="8" id="KW-1185">Reference proteome</keyword>
<dbReference type="EMBL" id="MQVS01000008">
    <property type="protein sequence ID" value="OKL51246.1"/>
    <property type="molecule type" value="Genomic_DNA"/>
</dbReference>
<comment type="catalytic activity">
    <reaction evidence="6">
        <text>Endonucleolytic cleavage of RNA, removing 5'-extranucleotides from tRNA precursor.</text>
        <dbReference type="EC" id="3.1.26.5"/>
    </reaction>
</comment>
<evidence type="ECO:0000256" key="2">
    <source>
        <dbReference type="ARBA" id="ARBA00022722"/>
    </source>
</evidence>
<dbReference type="GO" id="GO:0042781">
    <property type="term" value="F:3'-tRNA processing endoribonuclease activity"/>
    <property type="evidence" value="ECO:0007669"/>
    <property type="project" value="TreeGrafter"/>
</dbReference>
<dbReference type="HAMAP" id="MF_00227">
    <property type="entry name" value="RNase_P"/>
    <property type="match status" value="1"/>
</dbReference>
<protein>
    <recommendedName>
        <fullName evidence="6">Ribonuclease P protein component</fullName>
        <shortName evidence="6">RNase P protein</shortName>
        <shortName evidence="6">RNaseP protein</shortName>
        <ecNumber evidence="6">3.1.26.5</ecNumber>
    </recommendedName>
    <alternativeName>
        <fullName evidence="6">Protein C5</fullName>
    </alternativeName>
</protein>
<evidence type="ECO:0000256" key="3">
    <source>
        <dbReference type="ARBA" id="ARBA00022759"/>
    </source>
</evidence>
<evidence type="ECO:0000256" key="5">
    <source>
        <dbReference type="ARBA" id="ARBA00022884"/>
    </source>
</evidence>
<dbReference type="SUPFAM" id="SSF54211">
    <property type="entry name" value="Ribosomal protein S5 domain 2-like"/>
    <property type="match status" value="1"/>
</dbReference>
<name>A0A1Q5PUS3_9ACTO</name>
<evidence type="ECO:0000313" key="8">
    <source>
        <dbReference type="Proteomes" id="UP000185612"/>
    </source>
</evidence>
<organism evidence="7 8">
    <name type="scientific">Buchananella hordeovulneris</name>
    <dbReference type="NCBI Taxonomy" id="52770"/>
    <lineage>
        <taxon>Bacteria</taxon>
        <taxon>Bacillati</taxon>
        <taxon>Actinomycetota</taxon>
        <taxon>Actinomycetes</taxon>
        <taxon>Actinomycetales</taxon>
        <taxon>Actinomycetaceae</taxon>
        <taxon>Buchananella</taxon>
    </lineage>
</organism>
<dbReference type="AlphaFoldDB" id="A0A1Q5PUS3"/>
<dbReference type="InParanoid" id="A0A1Q5PUS3"/>
<keyword evidence="1 6" id="KW-0819">tRNA processing</keyword>
<keyword evidence="2 6" id="KW-0540">Nuclease</keyword>
<evidence type="ECO:0000256" key="1">
    <source>
        <dbReference type="ARBA" id="ARBA00022694"/>
    </source>
</evidence>
<dbReference type="Proteomes" id="UP000185612">
    <property type="component" value="Unassembled WGS sequence"/>
</dbReference>
<dbReference type="GO" id="GO:0030677">
    <property type="term" value="C:ribonuclease P complex"/>
    <property type="evidence" value="ECO:0007669"/>
    <property type="project" value="TreeGrafter"/>
</dbReference>
<dbReference type="InterPro" id="IPR020568">
    <property type="entry name" value="Ribosomal_Su5_D2-typ_SF"/>
</dbReference>
<dbReference type="EC" id="3.1.26.5" evidence="6"/>
<comment type="function">
    <text evidence="6">RNaseP catalyzes the removal of the 5'-leader sequence from pre-tRNA to produce the mature 5'-terminus. It can also cleave other RNA substrates such as 4.5S RNA. The protein component plays an auxiliary but essential role in vivo by binding to the 5'-leader sequence and broadening the substrate specificity of the ribozyme.</text>
</comment>
<dbReference type="GO" id="GO:0001682">
    <property type="term" value="P:tRNA 5'-leader removal"/>
    <property type="evidence" value="ECO:0007669"/>
    <property type="project" value="UniProtKB-UniRule"/>
</dbReference>
<accession>A0A1Q5PUS3</accession>
<dbReference type="Gene3D" id="3.30.230.10">
    <property type="match status" value="1"/>
</dbReference>
<dbReference type="OrthoDB" id="196964at2"/>
<dbReference type="InterPro" id="IPR014721">
    <property type="entry name" value="Ribsml_uS5_D2-typ_fold_subgr"/>
</dbReference>
<evidence type="ECO:0000256" key="4">
    <source>
        <dbReference type="ARBA" id="ARBA00022801"/>
    </source>
</evidence>
<keyword evidence="3 6" id="KW-0255">Endonuclease</keyword>
<evidence type="ECO:0000256" key="6">
    <source>
        <dbReference type="HAMAP-Rule" id="MF_00227"/>
    </source>
</evidence>
<comment type="subunit">
    <text evidence="6">Consists of a catalytic RNA component (M1 or rnpB) and a protein subunit.</text>
</comment>
<comment type="similarity">
    <text evidence="6">Belongs to the RnpA family.</text>
</comment>
<reference evidence="8" key="1">
    <citation type="submission" date="2016-12" db="EMBL/GenBank/DDBJ databases">
        <authorList>
            <person name="Meng X."/>
        </authorList>
    </citation>
    <scope>NUCLEOTIDE SEQUENCE [LARGE SCALE GENOMIC DNA]</scope>
    <source>
        <strain evidence="8">DSM 20732</strain>
    </source>
</reference>
<dbReference type="Pfam" id="PF00825">
    <property type="entry name" value="Ribonuclease_P"/>
    <property type="match status" value="1"/>
</dbReference>
<dbReference type="InterPro" id="IPR000100">
    <property type="entry name" value="RNase_P"/>
</dbReference>
<dbReference type="PANTHER" id="PTHR33992:SF1">
    <property type="entry name" value="RIBONUCLEASE P PROTEIN COMPONENT"/>
    <property type="match status" value="1"/>
</dbReference>
<sequence>MLPARHRMVRPEDFRAARRGTSAKTDDLVVQLADAGTDCTRVGFVVPKKQIARATHRTRVKRRLRHLCAARLTTLAPGSLLVVRVAAGADGKTSADLGAQLDKALAKIARKHAARAAAARPSPAGQAW</sequence>
<comment type="caution">
    <text evidence="7">The sequence shown here is derived from an EMBL/GenBank/DDBJ whole genome shotgun (WGS) entry which is preliminary data.</text>
</comment>
<dbReference type="FunCoup" id="A0A1Q5PUS3">
    <property type="interactions" value="2"/>
</dbReference>
<dbReference type="GO" id="GO:0004526">
    <property type="term" value="F:ribonuclease P activity"/>
    <property type="evidence" value="ECO:0007669"/>
    <property type="project" value="UniProtKB-UniRule"/>
</dbReference>
<dbReference type="RefSeq" id="WP_073825052.1">
    <property type="nucleotide sequence ID" value="NZ_MQVS01000008.1"/>
</dbReference>
<evidence type="ECO:0000313" key="7">
    <source>
        <dbReference type="EMBL" id="OKL51246.1"/>
    </source>
</evidence>